<reference evidence="1 2" key="1">
    <citation type="journal article" date="2016" name="Nat. Commun.">
        <title>Thousands of microbial genomes shed light on interconnected biogeochemical processes in an aquifer system.</title>
        <authorList>
            <person name="Anantharaman K."/>
            <person name="Brown C.T."/>
            <person name="Hug L.A."/>
            <person name="Sharon I."/>
            <person name="Castelle C.J."/>
            <person name="Probst A.J."/>
            <person name="Thomas B.C."/>
            <person name="Singh A."/>
            <person name="Wilkins M.J."/>
            <person name="Karaoz U."/>
            <person name="Brodie E.L."/>
            <person name="Williams K.H."/>
            <person name="Hubbard S.S."/>
            <person name="Banfield J.F."/>
        </authorList>
    </citation>
    <scope>NUCLEOTIDE SEQUENCE [LARGE SCALE GENOMIC DNA]</scope>
</reference>
<evidence type="ECO:0008006" key="3">
    <source>
        <dbReference type="Google" id="ProtNLM"/>
    </source>
</evidence>
<proteinExistence type="predicted"/>
<gene>
    <name evidence="1" type="ORF">A3H26_02180</name>
</gene>
<organism evidence="1 2">
    <name type="scientific">candidate division WWE3 bacterium RIFCSPLOWO2_12_FULL_36_10</name>
    <dbReference type="NCBI Taxonomy" id="1802630"/>
    <lineage>
        <taxon>Bacteria</taxon>
        <taxon>Katanobacteria</taxon>
    </lineage>
</organism>
<dbReference type="STRING" id="1802630.A3H26_02180"/>
<protein>
    <recommendedName>
        <fullName evidence="3">Response regulatory domain-containing protein</fullName>
    </recommendedName>
</protein>
<evidence type="ECO:0000313" key="2">
    <source>
        <dbReference type="Proteomes" id="UP000177763"/>
    </source>
</evidence>
<evidence type="ECO:0000313" key="1">
    <source>
        <dbReference type="EMBL" id="OGC57427.1"/>
    </source>
</evidence>
<dbReference type="Proteomes" id="UP000177763">
    <property type="component" value="Unassembled WGS sequence"/>
</dbReference>
<dbReference type="EMBL" id="MEVN01000013">
    <property type="protein sequence ID" value="OGC57427.1"/>
    <property type="molecule type" value="Genomic_DNA"/>
</dbReference>
<accession>A0A1F4VJJ3</accession>
<comment type="caution">
    <text evidence="1">The sequence shown here is derived from an EMBL/GenBank/DDBJ whole genome shotgun (WGS) entry which is preliminary data.</text>
</comment>
<sequence>MRILIVDEIGSYTDELVKFFRDKGHFVTPIESADEDSPLQILRTRRNEKVDILIFHTGRMPQAQSLTFCSFARQLWPEIFIRVDESEVFTNRLPISLAHIQNLVNWKKYLKVLLVKALGDKIKQSLF</sequence>
<name>A0A1F4VJJ3_UNCKA</name>
<dbReference type="AlphaFoldDB" id="A0A1F4VJJ3"/>